<dbReference type="InterPro" id="IPR011013">
    <property type="entry name" value="Gal_mutarotase_sf_dom"/>
</dbReference>
<dbReference type="Pfam" id="PF21365">
    <property type="entry name" value="Glyco_hydro_31_3rd"/>
    <property type="match status" value="1"/>
</dbReference>
<feature type="domain" description="Glycoside hydrolase family 31 TIM barrel" evidence="4">
    <location>
        <begin position="122"/>
        <end position="507"/>
    </location>
</feature>
<reference evidence="6 7" key="1">
    <citation type="journal article" date="2019" name="PLoS Biol.">
        <title>Sex chromosomes control vertical transmission of feminizing Wolbachia symbionts in an isopod.</title>
        <authorList>
            <person name="Becking T."/>
            <person name="Chebbi M.A."/>
            <person name="Giraud I."/>
            <person name="Moumen B."/>
            <person name="Laverre T."/>
            <person name="Caubet Y."/>
            <person name="Peccoud J."/>
            <person name="Gilbert C."/>
            <person name="Cordaux R."/>
        </authorList>
    </citation>
    <scope>NUCLEOTIDE SEQUENCE [LARGE SCALE GENOMIC DNA]</scope>
    <source>
        <strain evidence="6">ANa2</strain>
        <tissue evidence="6">Whole body excluding digestive tract and cuticle</tissue>
    </source>
</reference>
<keyword evidence="2" id="KW-0325">Glycoprotein</keyword>
<dbReference type="InterPro" id="IPR013780">
    <property type="entry name" value="Glyco_hydro_b"/>
</dbReference>
<dbReference type="OrthoDB" id="1334205at2759"/>
<evidence type="ECO:0000259" key="5">
    <source>
        <dbReference type="Pfam" id="PF21365"/>
    </source>
</evidence>
<dbReference type="Gene3D" id="2.60.40.1180">
    <property type="entry name" value="Golgi alpha-mannosidase II"/>
    <property type="match status" value="2"/>
</dbReference>
<accession>A0A5N5SNV5</accession>
<comment type="similarity">
    <text evidence="1 3">Belongs to the glycosyl hydrolase 31 family.</text>
</comment>
<dbReference type="InterPro" id="IPR000322">
    <property type="entry name" value="Glyco_hydro_31_TIM"/>
</dbReference>
<dbReference type="GO" id="GO:0004558">
    <property type="term" value="F:alpha-1,4-glucosidase activity"/>
    <property type="evidence" value="ECO:0007669"/>
    <property type="project" value="TreeGrafter"/>
</dbReference>
<dbReference type="SUPFAM" id="SSF74650">
    <property type="entry name" value="Galactose mutarotase-like"/>
    <property type="match status" value="1"/>
</dbReference>
<dbReference type="Proteomes" id="UP000326759">
    <property type="component" value="Unassembled WGS sequence"/>
</dbReference>
<dbReference type="Gene3D" id="3.20.20.80">
    <property type="entry name" value="Glycosidases"/>
    <property type="match status" value="1"/>
</dbReference>
<dbReference type="CDD" id="cd06602">
    <property type="entry name" value="GH31_MGAM_SI_GAA"/>
    <property type="match status" value="1"/>
</dbReference>
<name>A0A5N5SNV5_9CRUS</name>
<dbReference type="GO" id="GO:0030246">
    <property type="term" value="F:carbohydrate binding"/>
    <property type="evidence" value="ECO:0007669"/>
    <property type="project" value="InterPro"/>
</dbReference>
<evidence type="ECO:0000256" key="1">
    <source>
        <dbReference type="ARBA" id="ARBA00007806"/>
    </source>
</evidence>
<comment type="caution">
    <text evidence="6">The sequence shown here is derived from an EMBL/GenBank/DDBJ whole genome shotgun (WGS) entry which is preliminary data.</text>
</comment>
<dbReference type="CDD" id="cd14752">
    <property type="entry name" value="GH31_N"/>
    <property type="match status" value="1"/>
</dbReference>
<proteinExistence type="inferred from homology"/>
<keyword evidence="3" id="KW-0378">Hydrolase</keyword>
<sequence>MTTSLASSYFYGIGEFCHSSLLRSFDQRTTNALFGSDRGPSPGSDVNLYGSYPYYINIEDDDGNTHSVHLENSNALEYSTFLLDGSPAVTIRAVGGILDFHLFFGPTPDDVTVQYTEFIGRPYLPPYWALGFQLSRWGYNSLDEYQVIHDRMIASQIPWDVQHFDIDYMDGRRDFTYDQLNFYNISTVVDQLHSENIKLILIKDPGIAIDFDTYPTVQRGKDKDVFIKYSDPSYVPDDQPALTDDYVVGNVWPINNTLFPDFFNPVTAQWWSEELQLFHETVEFDAIWIDMNEPSNFYTNLGQFFSEIGRFSLQCPNNTLDFPPYGTLATFSDANPNPGLSDKTICMSSIQTDGTNQYLHYDVHNLYGYSEAVATYNALSQDVFPNERPFILTRSSFPGSAPYTSHWLGDNTATFADLRASLIGIVEFSLFGISMIGADVCGFRGESNEELCSRWMQAGAFYSFFRNHNMIGTTDQDPARPDWPILNQVSKDIVTLRYKYLPFMYSAIHRAHMFGNPAIRSLFAVFPSDLDARGIQDQFMWSDKLLVAPVVYEQATSRDVYFPDSLWYDLQSGTLEAQGPITSTVDAPIEKIPLYVRGGSILPFQFPSVNTVESRQNPFGLTVALDSNSYAQGELYWDDGHSQHTMDESYLGTFSYDGGELSLSIQYNPDIASDLVLTTINIYGYPANPSGITVNGEAANSTSWNYSDTTGVLSFFPSLTLGEEFLITFS</sequence>
<protein>
    <submittedName>
        <fullName evidence="6">Maltase-glucoamylase, intestinal</fullName>
    </submittedName>
</protein>
<dbReference type="Pfam" id="PF01055">
    <property type="entry name" value="Glyco_hydro_31_2nd"/>
    <property type="match status" value="1"/>
</dbReference>
<evidence type="ECO:0000313" key="6">
    <source>
        <dbReference type="EMBL" id="KAB7495723.1"/>
    </source>
</evidence>
<keyword evidence="3" id="KW-0326">Glycosidase</keyword>
<feature type="domain" description="Glycosyl hydrolase family 31 C-terminal" evidence="5">
    <location>
        <begin position="515"/>
        <end position="602"/>
    </location>
</feature>
<dbReference type="GO" id="GO:0005975">
    <property type="term" value="P:carbohydrate metabolic process"/>
    <property type="evidence" value="ECO:0007669"/>
    <property type="project" value="InterPro"/>
</dbReference>
<dbReference type="PANTHER" id="PTHR22762:SF133">
    <property type="entry name" value="P-TYPE DOMAIN-CONTAINING PROTEIN"/>
    <property type="match status" value="1"/>
</dbReference>
<dbReference type="Gene3D" id="2.60.40.1760">
    <property type="entry name" value="glycosyl hydrolase (family 31)"/>
    <property type="match status" value="1"/>
</dbReference>
<dbReference type="PANTHER" id="PTHR22762">
    <property type="entry name" value="ALPHA-GLUCOSIDASE"/>
    <property type="match status" value="1"/>
</dbReference>
<evidence type="ECO:0000313" key="7">
    <source>
        <dbReference type="Proteomes" id="UP000326759"/>
    </source>
</evidence>
<keyword evidence="7" id="KW-1185">Reference proteome</keyword>
<gene>
    <name evidence="6" type="primary">MGAM_0</name>
    <name evidence="6" type="ORF">Anas_05293</name>
</gene>
<dbReference type="InterPro" id="IPR017853">
    <property type="entry name" value="GH"/>
</dbReference>
<dbReference type="SUPFAM" id="SSF51011">
    <property type="entry name" value="Glycosyl hydrolase domain"/>
    <property type="match status" value="1"/>
</dbReference>
<organism evidence="6 7">
    <name type="scientific">Armadillidium nasatum</name>
    <dbReference type="NCBI Taxonomy" id="96803"/>
    <lineage>
        <taxon>Eukaryota</taxon>
        <taxon>Metazoa</taxon>
        <taxon>Ecdysozoa</taxon>
        <taxon>Arthropoda</taxon>
        <taxon>Crustacea</taxon>
        <taxon>Multicrustacea</taxon>
        <taxon>Malacostraca</taxon>
        <taxon>Eumalacostraca</taxon>
        <taxon>Peracarida</taxon>
        <taxon>Isopoda</taxon>
        <taxon>Oniscidea</taxon>
        <taxon>Crinocheta</taxon>
        <taxon>Armadillidiidae</taxon>
        <taxon>Armadillidium</taxon>
    </lineage>
</organism>
<evidence type="ECO:0000259" key="4">
    <source>
        <dbReference type="Pfam" id="PF01055"/>
    </source>
</evidence>
<dbReference type="EMBL" id="SEYY01022188">
    <property type="protein sequence ID" value="KAB7495723.1"/>
    <property type="molecule type" value="Genomic_DNA"/>
</dbReference>
<evidence type="ECO:0000256" key="3">
    <source>
        <dbReference type="RuleBase" id="RU361185"/>
    </source>
</evidence>
<evidence type="ECO:0000256" key="2">
    <source>
        <dbReference type="ARBA" id="ARBA00023180"/>
    </source>
</evidence>
<dbReference type="AlphaFoldDB" id="A0A5N5SNV5"/>
<dbReference type="InterPro" id="IPR048395">
    <property type="entry name" value="Glyco_hydro_31_C"/>
</dbReference>
<dbReference type="SUPFAM" id="SSF51445">
    <property type="entry name" value="(Trans)glycosidases"/>
    <property type="match status" value="1"/>
</dbReference>